<dbReference type="EMBL" id="CP106881">
    <property type="protein sequence ID" value="UYG52815.1"/>
    <property type="molecule type" value="Genomic_DNA"/>
</dbReference>
<dbReference type="Proteomes" id="UP001162800">
    <property type="component" value="Chromosome"/>
</dbReference>
<feature type="compositionally biased region" description="Low complexity" evidence="1">
    <location>
        <begin position="222"/>
        <end position="232"/>
    </location>
</feature>
<evidence type="ECO:0008006" key="4">
    <source>
        <dbReference type="Google" id="ProtNLM"/>
    </source>
</evidence>
<feature type="region of interest" description="Disordered" evidence="1">
    <location>
        <begin position="1"/>
        <end position="326"/>
    </location>
</feature>
<name>A0ABY6GDP2_9BURK</name>
<accession>A0ABY6GDP2</accession>
<evidence type="ECO:0000313" key="2">
    <source>
        <dbReference type="EMBL" id="UYG52815.1"/>
    </source>
</evidence>
<feature type="compositionally biased region" description="Basic and acidic residues" evidence="1">
    <location>
        <begin position="41"/>
        <end position="53"/>
    </location>
</feature>
<feature type="compositionally biased region" description="Low complexity" evidence="1">
    <location>
        <begin position="306"/>
        <end position="326"/>
    </location>
</feature>
<sequence>MPCERPLSLDRATPSGMAPDTPCGATSHAAPAPAAAAQVKSWREARARQRDPGEAPEAETLAMTGPFDLFQNTSASPTPKPAEGQAQAIGAAALQPQPGLSPGAQVQDGLPQDGLPQDGLLQDGLSQDGLSQDRLPQDRLSQDRLSQDRLPQDRLAEDGRPQPRPGLAQGTLPHLAPLQGALPGTGQPQDMPAEGMPVEGVPAEGVLPRMAPPPMGTPQIALSQGGLPQDGLPGDGLPQGGPSLNSLAQGALPQDLLHGGLPQGSPSETAQAELAAKALPKPWEMLSSAPMAGTPPQGMDRSQETAQPGNAGAPAEPAPADSSESSALVKPFDLFHSLPLARPAETADPTAVSAALESTLMQMATRLLVSDGSDGQRRVQIEIAEEQLPGVVVDVFEDEGRVVTRFTCSDEASRERLCSGAPWLADSLVERLQRDSRVQVQTNDPGDPRLLQIDANC</sequence>
<evidence type="ECO:0000313" key="3">
    <source>
        <dbReference type="Proteomes" id="UP001162800"/>
    </source>
</evidence>
<feature type="compositionally biased region" description="Low complexity" evidence="1">
    <location>
        <begin position="107"/>
        <end position="133"/>
    </location>
</feature>
<proteinExistence type="predicted"/>
<evidence type="ECO:0000256" key="1">
    <source>
        <dbReference type="SAM" id="MobiDB-lite"/>
    </source>
</evidence>
<keyword evidence="3" id="KW-1185">Reference proteome</keyword>
<feature type="compositionally biased region" description="Low complexity" evidence="1">
    <location>
        <begin position="81"/>
        <end position="98"/>
    </location>
</feature>
<feature type="compositionally biased region" description="Basic and acidic residues" evidence="1">
    <location>
        <begin position="135"/>
        <end position="161"/>
    </location>
</feature>
<gene>
    <name evidence="2" type="ORF">M9799_06135</name>
</gene>
<organism evidence="2 3">
    <name type="scientific">Comamonas endophytica</name>
    <dbReference type="NCBI Taxonomy" id="2949090"/>
    <lineage>
        <taxon>Bacteria</taxon>
        <taxon>Pseudomonadati</taxon>
        <taxon>Pseudomonadota</taxon>
        <taxon>Betaproteobacteria</taxon>
        <taxon>Burkholderiales</taxon>
        <taxon>Comamonadaceae</taxon>
        <taxon>Comamonas</taxon>
    </lineage>
</organism>
<reference evidence="2" key="1">
    <citation type="submission" date="2022-09" db="EMBL/GenBank/DDBJ databases">
        <title>The complete genome of Acidovorax sp. 5MLIR.</title>
        <authorList>
            <person name="Liu L."/>
            <person name="Yue J."/>
            <person name="Yang F."/>
            <person name="Yuan J."/>
            <person name="Li L."/>
        </authorList>
    </citation>
    <scope>NUCLEOTIDE SEQUENCE</scope>
    <source>
        <strain evidence="2">5MLIR</strain>
    </source>
</reference>
<dbReference type="RefSeq" id="WP_231043324.1">
    <property type="nucleotide sequence ID" value="NZ_CP106881.1"/>
</dbReference>
<protein>
    <recommendedName>
        <fullName evidence="4">Flagellar hook-length control protein FliK</fullName>
    </recommendedName>
</protein>